<comment type="catalytic activity">
    <reaction evidence="8 9">
        <text>tRNA(Arg) + L-arginine + ATP = L-arginyl-tRNA(Arg) + AMP + diphosphate</text>
        <dbReference type="Rhea" id="RHEA:20301"/>
        <dbReference type="Rhea" id="RHEA-COMP:9658"/>
        <dbReference type="Rhea" id="RHEA-COMP:9673"/>
        <dbReference type="ChEBI" id="CHEBI:30616"/>
        <dbReference type="ChEBI" id="CHEBI:32682"/>
        <dbReference type="ChEBI" id="CHEBI:33019"/>
        <dbReference type="ChEBI" id="CHEBI:78442"/>
        <dbReference type="ChEBI" id="CHEBI:78513"/>
        <dbReference type="ChEBI" id="CHEBI:456215"/>
        <dbReference type="EC" id="6.1.1.19"/>
    </reaction>
</comment>
<dbReference type="GO" id="GO:0005524">
    <property type="term" value="F:ATP binding"/>
    <property type="evidence" value="ECO:0007669"/>
    <property type="project" value="UniProtKB-UniRule"/>
</dbReference>
<dbReference type="SMART" id="SM01016">
    <property type="entry name" value="Arg_tRNA_synt_N"/>
    <property type="match status" value="1"/>
</dbReference>
<keyword evidence="4 9" id="KW-0547">Nucleotide-binding</keyword>
<dbReference type="InterPro" id="IPR035684">
    <property type="entry name" value="ArgRS_core"/>
</dbReference>
<dbReference type="CDD" id="cd00671">
    <property type="entry name" value="ArgRS_core"/>
    <property type="match status" value="1"/>
</dbReference>
<dbReference type="PROSITE" id="PS00178">
    <property type="entry name" value="AA_TRNA_LIGASE_I"/>
    <property type="match status" value="1"/>
</dbReference>
<evidence type="ECO:0000256" key="8">
    <source>
        <dbReference type="ARBA" id="ARBA00049339"/>
    </source>
</evidence>
<keyword evidence="2 9" id="KW-0963">Cytoplasm</keyword>
<reference evidence="13" key="1">
    <citation type="journal article" date="2014" name="Int. J. Syst. Evol. Microbiol.">
        <title>Complete genome sequence of Corynebacterium casei LMG S-19264T (=DSM 44701T), isolated from a smear-ripened cheese.</title>
        <authorList>
            <consortium name="US DOE Joint Genome Institute (JGI-PGF)"/>
            <person name="Walter F."/>
            <person name="Albersmeier A."/>
            <person name="Kalinowski J."/>
            <person name="Ruckert C."/>
        </authorList>
    </citation>
    <scope>NUCLEOTIDE SEQUENCE</scope>
    <source>
        <strain evidence="13">CGMCC 1.15758</strain>
    </source>
</reference>
<dbReference type="Pfam" id="PF03485">
    <property type="entry name" value="Arg_tRNA_synt_N"/>
    <property type="match status" value="1"/>
</dbReference>
<dbReference type="PANTHER" id="PTHR11956:SF5">
    <property type="entry name" value="ARGININE--TRNA LIGASE, CYTOPLASMIC"/>
    <property type="match status" value="1"/>
</dbReference>
<evidence type="ECO:0000259" key="12">
    <source>
        <dbReference type="SMART" id="SM01016"/>
    </source>
</evidence>
<dbReference type="InterPro" id="IPR014729">
    <property type="entry name" value="Rossmann-like_a/b/a_fold"/>
</dbReference>
<dbReference type="GO" id="GO:0005737">
    <property type="term" value="C:cytoplasm"/>
    <property type="evidence" value="ECO:0007669"/>
    <property type="project" value="UniProtKB-SubCell"/>
</dbReference>
<dbReference type="PANTHER" id="PTHR11956">
    <property type="entry name" value="ARGINYL-TRNA SYNTHETASE"/>
    <property type="match status" value="1"/>
</dbReference>
<dbReference type="SUPFAM" id="SSF47323">
    <property type="entry name" value="Anticodon-binding domain of a subclass of class I aminoacyl-tRNA synthetases"/>
    <property type="match status" value="1"/>
</dbReference>
<dbReference type="NCBIfam" id="TIGR00456">
    <property type="entry name" value="argS"/>
    <property type="match status" value="1"/>
</dbReference>
<dbReference type="InterPro" id="IPR005148">
    <property type="entry name" value="Arg-tRNA-synth_N"/>
</dbReference>
<evidence type="ECO:0000256" key="5">
    <source>
        <dbReference type="ARBA" id="ARBA00022840"/>
    </source>
</evidence>
<protein>
    <recommendedName>
        <fullName evidence="9">Arginine--tRNA ligase</fullName>
        <ecNumber evidence="9">6.1.1.19</ecNumber>
    </recommendedName>
    <alternativeName>
        <fullName evidence="9">Arginyl-tRNA synthetase</fullName>
        <shortName evidence="9">ArgRS</shortName>
    </alternativeName>
</protein>
<evidence type="ECO:0000259" key="11">
    <source>
        <dbReference type="SMART" id="SM00836"/>
    </source>
</evidence>
<keyword evidence="6 9" id="KW-0648">Protein biosynthesis</keyword>
<dbReference type="Pfam" id="PF00750">
    <property type="entry name" value="tRNA-synt_1d"/>
    <property type="match status" value="1"/>
</dbReference>
<dbReference type="SUPFAM" id="SSF52374">
    <property type="entry name" value="Nucleotidylyl transferase"/>
    <property type="match status" value="1"/>
</dbReference>
<evidence type="ECO:0000256" key="10">
    <source>
        <dbReference type="RuleBase" id="RU363038"/>
    </source>
</evidence>
<gene>
    <name evidence="9 13" type="primary">argS</name>
    <name evidence="13" type="ORF">GCM10010995_14930</name>
</gene>
<dbReference type="SMART" id="SM00836">
    <property type="entry name" value="DALR_1"/>
    <property type="match status" value="1"/>
</dbReference>
<comment type="similarity">
    <text evidence="1 9 10">Belongs to the class-I aminoacyl-tRNA synthetase family.</text>
</comment>
<feature type="domain" description="DALR anticodon binding" evidence="11">
    <location>
        <begin position="473"/>
        <end position="590"/>
    </location>
</feature>
<comment type="subcellular location">
    <subcellularLocation>
        <location evidence="9">Cytoplasm</location>
    </subcellularLocation>
</comment>
<comment type="subunit">
    <text evidence="9">Monomer.</text>
</comment>
<accession>A0A8J2Z4H1</accession>
<evidence type="ECO:0000256" key="1">
    <source>
        <dbReference type="ARBA" id="ARBA00005594"/>
    </source>
</evidence>
<comment type="caution">
    <text evidence="13">The sequence shown here is derived from an EMBL/GenBank/DDBJ whole genome shotgun (WGS) entry which is preliminary data.</text>
</comment>
<evidence type="ECO:0000256" key="6">
    <source>
        <dbReference type="ARBA" id="ARBA00022917"/>
    </source>
</evidence>
<dbReference type="Gene3D" id="1.10.730.10">
    <property type="entry name" value="Isoleucyl-tRNA Synthetase, Domain 1"/>
    <property type="match status" value="1"/>
</dbReference>
<evidence type="ECO:0000256" key="7">
    <source>
        <dbReference type="ARBA" id="ARBA00023146"/>
    </source>
</evidence>
<dbReference type="InterPro" id="IPR001412">
    <property type="entry name" value="aa-tRNA-synth_I_CS"/>
</dbReference>
<reference evidence="13" key="2">
    <citation type="submission" date="2020-09" db="EMBL/GenBank/DDBJ databases">
        <authorList>
            <person name="Sun Q."/>
            <person name="Zhou Y."/>
        </authorList>
    </citation>
    <scope>NUCLEOTIDE SEQUENCE</scope>
    <source>
        <strain evidence="13">CGMCC 1.15758</strain>
    </source>
</reference>
<proteinExistence type="inferred from homology"/>
<evidence type="ECO:0000256" key="9">
    <source>
        <dbReference type="HAMAP-Rule" id="MF_00123"/>
    </source>
</evidence>
<dbReference type="EMBL" id="BMJS01000015">
    <property type="protein sequence ID" value="GGF98699.1"/>
    <property type="molecule type" value="Genomic_DNA"/>
</dbReference>
<evidence type="ECO:0000313" key="13">
    <source>
        <dbReference type="EMBL" id="GGF98699.1"/>
    </source>
</evidence>
<feature type="domain" description="Arginyl tRNA synthetase N-terminal" evidence="12">
    <location>
        <begin position="9"/>
        <end position="94"/>
    </location>
</feature>
<dbReference type="OrthoDB" id="9803211at2"/>
<name>A0A8J2Z4H1_9GAMM</name>
<dbReference type="Gene3D" id="3.40.50.620">
    <property type="entry name" value="HUPs"/>
    <property type="match status" value="1"/>
</dbReference>
<dbReference type="HAMAP" id="MF_00123">
    <property type="entry name" value="Arg_tRNA_synth"/>
    <property type="match status" value="1"/>
</dbReference>
<dbReference type="EC" id="6.1.1.19" evidence="9"/>
<keyword evidence="7 9" id="KW-0030">Aminoacyl-tRNA synthetase</keyword>
<feature type="short sequence motif" description="'HIGH' region" evidence="9">
    <location>
        <begin position="130"/>
        <end position="140"/>
    </location>
</feature>
<dbReference type="Pfam" id="PF05746">
    <property type="entry name" value="DALR_1"/>
    <property type="match status" value="1"/>
</dbReference>
<dbReference type="InterPro" id="IPR001278">
    <property type="entry name" value="Arg-tRNA-ligase"/>
</dbReference>
<evidence type="ECO:0000256" key="2">
    <source>
        <dbReference type="ARBA" id="ARBA00022490"/>
    </source>
</evidence>
<dbReference type="InterPro" id="IPR036695">
    <property type="entry name" value="Arg-tRNA-synth_N_sf"/>
</dbReference>
<dbReference type="Gene3D" id="3.30.1360.70">
    <property type="entry name" value="Arginyl tRNA synthetase N-terminal domain"/>
    <property type="match status" value="1"/>
</dbReference>
<dbReference type="PRINTS" id="PR01038">
    <property type="entry name" value="TRNASYNTHARG"/>
</dbReference>
<keyword evidence="14" id="KW-1185">Reference proteome</keyword>
<dbReference type="SUPFAM" id="SSF55190">
    <property type="entry name" value="Arginyl-tRNA synthetase (ArgRS), N-terminal 'additional' domain"/>
    <property type="match status" value="1"/>
</dbReference>
<dbReference type="RefSeq" id="WP_117002756.1">
    <property type="nucleotide sequence ID" value="NZ_BMJS01000015.1"/>
</dbReference>
<sequence>MTATANHTAILENYLTDLFVKAFDVLGFDSRFAKVQLSARPELGQFQCNGAMPLAKTLKKAPIQIANDIVTQVQSDKVFSDVNAVMPGFINITLSDDFLAGWSNRMLKDLRLGCPKTTNPLKVIMDFGGPNVAKPLHVGHIRSPLIGDCLQRVYRFYGDEVLSDVHLGDWGTQMGMLIEEIRKMHPNLPYFNEHYTGEYPKESPVTVDALSEIYPRASGRCKEDANEMEKARLATAELQKGRRGYRALWQHFVDVSIAELKKDYGDLGIYFDLWKGESDVQPIIDQMVADCLKQKVAENSQGAIIIPVAENEDDKTPPLILVKSDGAVMYGTTDLATILERVEDYQAQKIIYVVDKRQSLHFKQVFAAAKKLSIAPETELVHIGFGTLNGKDGKPFKTRSGGVMRLSTLIDEAKSRASLREQEGLTEAEKADIIEKVALATVKFADLANVYTSDYIFDLDKFSQYEGKTGPYLLYSAVRIKSILRKLGRNLENVSTDIGKASNDAERNLQLKLTELPQVLQKTYDKCEPHHLCEYAYQVAVQFNKFYAESPIANEDNHSLKEARIALCQLTLKQLVFVLGLLGIEVPERM</sequence>
<evidence type="ECO:0000313" key="14">
    <source>
        <dbReference type="Proteomes" id="UP000636949"/>
    </source>
</evidence>
<dbReference type="GO" id="GO:0006420">
    <property type="term" value="P:arginyl-tRNA aminoacylation"/>
    <property type="evidence" value="ECO:0007669"/>
    <property type="project" value="UniProtKB-UniRule"/>
</dbReference>
<dbReference type="Proteomes" id="UP000636949">
    <property type="component" value="Unassembled WGS sequence"/>
</dbReference>
<evidence type="ECO:0000256" key="3">
    <source>
        <dbReference type="ARBA" id="ARBA00022598"/>
    </source>
</evidence>
<dbReference type="InterPro" id="IPR009080">
    <property type="entry name" value="tRNAsynth_Ia_anticodon-bd"/>
</dbReference>
<dbReference type="FunFam" id="3.40.50.620:FF:000116">
    <property type="entry name" value="Arginine--tRNA ligase"/>
    <property type="match status" value="1"/>
</dbReference>
<dbReference type="GO" id="GO:0004814">
    <property type="term" value="F:arginine-tRNA ligase activity"/>
    <property type="evidence" value="ECO:0007669"/>
    <property type="project" value="UniProtKB-UniRule"/>
</dbReference>
<keyword evidence="3 9" id="KW-0436">Ligase</keyword>
<dbReference type="InterPro" id="IPR008909">
    <property type="entry name" value="DALR_anticod-bd"/>
</dbReference>
<organism evidence="13 14">
    <name type="scientific">Cysteiniphilum litorale</name>
    <dbReference type="NCBI Taxonomy" id="2056700"/>
    <lineage>
        <taxon>Bacteria</taxon>
        <taxon>Pseudomonadati</taxon>
        <taxon>Pseudomonadota</taxon>
        <taxon>Gammaproteobacteria</taxon>
        <taxon>Thiotrichales</taxon>
        <taxon>Fastidiosibacteraceae</taxon>
        <taxon>Cysteiniphilum</taxon>
    </lineage>
</organism>
<dbReference type="AlphaFoldDB" id="A0A8J2Z4H1"/>
<keyword evidence="5 9" id="KW-0067">ATP-binding</keyword>
<evidence type="ECO:0000256" key="4">
    <source>
        <dbReference type="ARBA" id="ARBA00022741"/>
    </source>
</evidence>